<name>A0A6L2M6K9_TANCI</name>
<feature type="region of interest" description="Disordered" evidence="1">
    <location>
        <begin position="100"/>
        <end position="124"/>
    </location>
</feature>
<evidence type="ECO:0008006" key="3">
    <source>
        <dbReference type="Google" id="ProtNLM"/>
    </source>
</evidence>
<protein>
    <recommendedName>
        <fullName evidence="3">Zinc finger, CCHC-type</fullName>
    </recommendedName>
</protein>
<proteinExistence type="predicted"/>
<accession>A0A6L2M6K9</accession>
<sequence>MQLYGFFIKKDSQVMETMSGVLSDAVKMLKRRRYKYLRRRQSSRQREALRRFGGLMASGFIRDAEKSLGELHSMLNTAKTNVLSKQVVLNMHMIMEGDVRKNNKSYSEGKRRSKGKQKISLPPKKESTVNNAECFYCGKI</sequence>
<organism evidence="2">
    <name type="scientific">Tanacetum cinerariifolium</name>
    <name type="common">Dalmatian daisy</name>
    <name type="synonym">Chrysanthemum cinerariifolium</name>
    <dbReference type="NCBI Taxonomy" id="118510"/>
    <lineage>
        <taxon>Eukaryota</taxon>
        <taxon>Viridiplantae</taxon>
        <taxon>Streptophyta</taxon>
        <taxon>Embryophyta</taxon>
        <taxon>Tracheophyta</taxon>
        <taxon>Spermatophyta</taxon>
        <taxon>Magnoliopsida</taxon>
        <taxon>eudicotyledons</taxon>
        <taxon>Gunneridae</taxon>
        <taxon>Pentapetalae</taxon>
        <taxon>asterids</taxon>
        <taxon>campanulids</taxon>
        <taxon>Asterales</taxon>
        <taxon>Asteraceae</taxon>
        <taxon>Asteroideae</taxon>
        <taxon>Anthemideae</taxon>
        <taxon>Anthemidinae</taxon>
        <taxon>Tanacetum</taxon>
    </lineage>
</organism>
<evidence type="ECO:0000256" key="1">
    <source>
        <dbReference type="SAM" id="MobiDB-lite"/>
    </source>
</evidence>
<comment type="caution">
    <text evidence="2">The sequence shown here is derived from an EMBL/GenBank/DDBJ whole genome shotgun (WGS) entry which is preliminary data.</text>
</comment>
<reference evidence="2" key="1">
    <citation type="journal article" date="2019" name="Sci. Rep.">
        <title>Draft genome of Tanacetum cinerariifolium, the natural source of mosquito coil.</title>
        <authorList>
            <person name="Yamashiro T."/>
            <person name="Shiraishi A."/>
            <person name="Satake H."/>
            <person name="Nakayama K."/>
        </authorList>
    </citation>
    <scope>NUCLEOTIDE SEQUENCE</scope>
</reference>
<gene>
    <name evidence="2" type="ORF">Tci_040825</name>
</gene>
<dbReference type="AlphaFoldDB" id="A0A6L2M6K9"/>
<dbReference type="EMBL" id="BKCJ010005827">
    <property type="protein sequence ID" value="GEU68847.1"/>
    <property type="molecule type" value="Genomic_DNA"/>
</dbReference>
<evidence type="ECO:0000313" key="2">
    <source>
        <dbReference type="EMBL" id="GEU68847.1"/>
    </source>
</evidence>